<reference evidence="4" key="1">
    <citation type="journal article" date="2019" name="Int. J. Syst. Evol. Microbiol.">
        <title>The Global Catalogue of Microorganisms (GCM) 10K type strain sequencing project: providing services to taxonomists for standard genome sequencing and annotation.</title>
        <authorList>
            <consortium name="The Broad Institute Genomics Platform"/>
            <consortium name="The Broad Institute Genome Sequencing Center for Infectious Disease"/>
            <person name="Wu L."/>
            <person name="Ma J."/>
        </authorList>
    </citation>
    <scope>NUCLEOTIDE SEQUENCE [LARGE SCALE GENOMIC DNA]</scope>
    <source>
        <strain evidence="4">CGMCC 4.7329</strain>
    </source>
</reference>
<keyword evidence="2" id="KW-1133">Transmembrane helix</keyword>
<feature type="transmembrane region" description="Helical" evidence="2">
    <location>
        <begin position="101"/>
        <end position="122"/>
    </location>
</feature>
<proteinExistence type="predicted"/>
<dbReference type="RefSeq" id="WP_189032046.1">
    <property type="nucleotide sequence ID" value="NZ_BMNE01000005.1"/>
</dbReference>
<feature type="transmembrane region" description="Helical" evidence="2">
    <location>
        <begin position="21"/>
        <end position="41"/>
    </location>
</feature>
<evidence type="ECO:0000256" key="1">
    <source>
        <dbReference type="SAM" id="MobiDB-lite"/>
    </source>
</evidence>
<feature type="region of interest" description="Disordered" evidence="1">
    <location>
        <begin position="156"/>
        <end position="176"/>
    </location>
</feature>
<protein>
    <submittedName>
        <fullName evidence="3">Uncharacterized protein</fullName>
    </submittedName>
</protein>
<evidence type="ECO:0000256" key="2">
    <source>
        <dbReference type="SAM" id="Phobius"/>
    </source>
</evidence>
<keyword evidence="2" id="KW-0472">Membrane</keyword>
<dbReference type="Proteomes" id="UP000658127">
    <property type="component" value="Unassembled WGS sequence"/>
</dbReference>
<organism evidence="3 4">
    <name type="scientific">Nocardia rhizosphaerihabitans</name>
    <dbReference type="NCBI Taxonomy" id="1691570"/>
    <lineage>
        <taxon>Bacteria</taxon>
        <taxon>Bacillati</taxon>
        <taxon>Actinomycetota</taxon>
        <taxon>Actinomycetes</taxon>
        <taxon>Mycobacteriales</taxon>
        <taxon>Nocardiaceae</taxon>
        <taxon>Nocardia</taxon>
    </lineage>
</organism>
<comment type="caution">
    <text evidence="3">The sequence shown here is derived from an EMBL/GenBank/DDBJ whole genome shotgun (WGS) entry which is preliminary data.</text>
</comment>
<feature type="compositionally biased region" description="Pro residues" evidence="1">
    <location>
        <begin position="162"/>
        <end position="176"/>
    </location>
</feature>
<feature type="transmembrane region" description="Helical" evidence="2">
    <location>
        <begin position="128"/>
        <end position="147"/>
    </location>
</feature>
<keyword evidence="2" id="KW-0812">Transmembrane</keyword>
<dbReference type="EMBL" id="BMNE01000005">
    <property type="protein sequence ID" value="GGN88883.1"/>
    <property type="molecule type" value="Genomic_DNA"/>
</dbReference>
<name>A0ABQ2KPP5_9NOCA</name>
<accession>A0ABQ2KPP5</accession>
<evidence type="ECO:0000313" key="3">
    <source>
        <dbReference type="EMBL" id="GGN88883.1"/>
    </source>
</evidence>
<sequence>MNSQPAPREYVPPQTKPVWSPLLAVVVAGFGAVILGLFGLGRAVAALSGLRSAYDRWAFPEPVEWKFLVLQHQVDLAVGAVLAVLLGLGGALVLARRTRGLTMVIIGSGLAIFALWGAGAMSISSGTLVTYVLYSLGPCGVLIAALLPAGQRWVDSRTNTQPAPPNNPRPAVPPYN</sequence>
<feature type="transmembrane region" description="Helical" evidence="2">
    <location>
        <begin position="76"/>
        <end position="94"/>
    </location>
</feature>
<gene>
    <name evidence="3" type="ORF">GCM10011610_46800</name>
</gene>
<evidence type="ECO:0000313" key="4">
    <source>
        <dbReference type="Proteomes" id="UP000658127"/>
    </source>
</evidence>
<keyword evidence="4" id="KW-1185">Reference proteome</keyword>